<dbReference type="CDD" id="cd12797">
    <property type="entry name" value="M23_peptidase"/>
    <property type="match status" value="1"/>
</dbReference>
<dbReference type="SUPFAM" id="SSF51261">
    <property type="entry name" value="Duplicated hybrid motif"/>
    <property type="match status" value="1"/>
</dbReference>
<reference evidence="4 5" key="1">
    <citation type="journal article" date="2019" name="Biochem. Eng. J.">
        <title>Metabolic engineering of the marine bacteria Neptunomonas concharum for the production of acetoin and meso-2,3-butanediol from acetate.</title>
        <authorList>
            <person name="Li W."/>
            <person name="Pu N."/>
            <person name="Liu C.-X."/>
            <person name="Yuan Q.-P."/>
            <person name="Li Z.-J."/>
        </authorList>
    </citation>
    <scope>NUCLEOTIDE SEQUENCE [LARGE SCALE GENOMIC DNA]</scope>
    <source>
        <strain evidence="4 5">JCM17730</strain>
    </source>
</reference>
<dbReference type="Pfam" id="PF01476">
    <property type="entry name" value="LysM"/>
    <property type="match status" value="1"/>
</dbReference>
<dbReference type="InterPro" id="IPR018392">
    <property type="entry name" value="LysM"/>
</dbReference>
<dbReference type="GO" id="GO:0009279">
    <property type="term" value="C:cell outer membrane"/>
    <property type="evidence" value="ECO:0007669"/>
    <property type="project" value="TreeGrafter"/>
</dbReference>
<comment type="similarity">
    <text evidence="1">Belongs to the E.coli NlpD/Haemophilus LppB family.</text>
</comment>
<feature type="domain" description="LysM" evidence="3">
    <location>
        <begin position="45"/>
        <end position="89"/>
    </location>
</feature>
<dbReference type="PROSITE" id="PS51782">
    <property type="entry name" value="LYSM"/>
    <property type="match status" value="1"/>
</dbReference>
<dbReference type="EMBL" id="CP043869">
    <property type="protein sequence ID" value="QEQ95737.1"/>
    <property type="molecule type" value="Genomic_DNA"/>
</dbReference>
<dbReference type="InterPro" id="IPR050570">
    <property type="entry name" value="Cell_wall_metabolism_enzyme"/>
</dbReference>
<dbReference type="CDD" id="cd00118">
    <property type="entry name" value="LysM"/>
    <property type="match status" value="1"/>
</dbReference>
<dbReference type="GO" id="GO:0032153">
    <property type="term" value="C:cell division site"/>
    <property type="evidence" value="ECO:0007669"/>
    <property type="project" value="TreeGrafter"/>
</dbReference>
<accession>A0A5P1R816</accession>
<dbReference type="OrthoDB" id="9795421at2"/>
<organism evidence="4 5">
    <name type="scientific">Neptunomonas concharum</name>
    <dbReference type="NCBI Taxonomy" id="1031538"/>
    <lineage>
        <taxon>Bacteria</taxon>
        <taxon>Pseudomonadati</taxon>
        <taxon>Pseudomonadota</taxon>
        <taxon>Gammaproteobacteria</taxon>
        <taxon>Oceanospirillales</taxon>
        <taxon>Oceanospirillaceae</taxon>
        <taxon>Neptunomonas</taxon>
    </lineage>
</organism>
<evidence type="ECO:0000313" key="4">
    <source>
        <dbReference type="EMBL" id="QEQ95737.1"/>
    </source>
</evidence>
<dbReference type="Proteomes" id="UP000324760">
    <property type="component" value="Chromosome"/>
</dbReference>
<gene>
    <name evidence="4" type="ORF">F0U83_02880</name>
</gene>
<dbReference type="PANTHER" id="PTHR21666:SF263">
    <property type="entry name" value="MUREIN HYDROLASE ACTIVATOR NLPD"/>
    <property type="match status" value="1"/>
</dbReference>
<evidence type="ECO:0000256" key="2">
    <source>
        <dbReference type="SAM" id="MobiDB-lite"/>
    </source>
</evidence>
<name>A0A5P1R816_9GAMM</name>
<dbReference type="Gene3D" id="2.70.70.10">
    <property type="entry name" value="Glucose Permease (Domain IIA)"/>
    <property type="match status" value="1"/>
</dbReference>
<dbReference type="RefSeq" id="WP_138986441.1">
    <property type="nucleotide sequence ID" value="NZ_CP043869.1"/>
</dbReference>
<dbReference type="PANTHER" id="PTHR21666">
    <property type="entry name" value="PEPTIDASE-RELATED"/>
    <property type="match status" value="1"/>
</dbReference>
<dbReference type="InterPro" id="IPR011055">
    <property type="entry name" value="Dup_hybrid_motif"/>
</dbReference>
<dbReference type="AlphaFoldDB" id="A0A5P1R816"/>
<keyword evidence="5" id="KW-1185">Reference proteome</keyword>
<protein>
    <submittedName>
        <fullName evidence="4">Peptidoglycan DD-metalloendopeptidase family protein</fullName>
    </submittedName>
</protein>
<sequence length="300" mass="32858">MLLIIQGCASGYAPVTDQSIQLEQQVEIVRGDRGNKREKAGDSPAEYVVVRGDTLYSIAWRYGLDYRDIAKRNRIGSADHIYVGQRLKLTQAPVQSVVAELPEMKNELTNYYEEAPRKAKPIANPAPTAKTPVKTSPTTIPKATVKPNQTKPAKVVVSPSVPEKVKKPDTSGTPKSQALVWKWPANGSVITRFKPRDEMNKGINIAGRKGDPVYAAAAGKVVYAGSGLLGYGNLIIINHNQEYLSAYAHNSRILVTESDNVNVGEKIAEIGSSGATRTMLHFEIRKDGKPVNPLQYLPRR</sequence>
<dbReference type="Pfam" id="PF01551">
    <property type="entry name" value="Peptidase_M23"/>
    <property type="match status" value="1"/>
</dbReference>
<dbReference type="InterPro" id="IPR016047">
    <property type="entry name" value="M23ase_b-sheet_dom"/>
</dbReference>
<proteinExistence type="inferred from homology"/>
<dbReference type="KEGG" id="ncu:F0U83_02880"/>
<dbReference type="Gene3D" id="3.10.350.10">
    <property type="entry name" value="LysM domain"/>
    <property type="match status" value="1"/>
</dbReference>
<evidence type="ECO:0000256" key="1">
    <source>
        <dbReference type="ARBA" id="ARBA00038420"/>
    </source>
</evidence>
<feature type="region of interest" description="Disordered" evidence="2">
    <location>
        <begin position="116"/>
        <end position="176"/>
    </location>
</feature>
<dbReference type="InterPro" id="IPR036779">
    <property type="entry name" value="LysM_dom_sf"/>
</dbReference>
<dbReference type="GO" id="GO:0004222">
    <property type="term" value="F:metalloendopeptidase activity"/>
    <property type="evidence" value="ECO:0007669"/>
    <property type="project" value="TreeGrafter"/>
</dbReference>
<feature type="compositionally biased region" description="Low complexity" evidence="2">
    <location>
        <begin position="151"/>
        <end position="162"/>
    </location>
</feature>
<dbReference type="SMART" id="SM00257">
    <property type="entry name" value="LysM"/>
    <property type="match status" value="1"/>
</dbReference>
<evidence type="ECO:0000259" key="3">
    <source>
        <dbReference type="PROSITE" id="PS51782"/>
    </source>
</evidence>
<evidence type="ECO:0000313" key="5">
    <source>
        <dbReference type="Proteomes" id="UP000324760"/>
    </source>
</evidence>
<feature type="compositionally biased region" description="Polar residues" evidence="2">
    <location>
        <begin position="133"/>
        <end position="150"/>
    </location>
</feature>